<organism evidence="1 2">
    <name type="scientific">Ixodes persulcatus</name>
    <name type="common">Taiga tick</name>
    <dbReference type="NCBI Taxonomy" id="34615"/>
    <lineage>
        <taxon>Eukaryota</taxon>
        <taxon>Metazoa</taxon>
        <taxon>Ecdysozoa</taxon>
        <taxon>Arthropoda</taxon>
        <taxon>Chelicerata</taxon>
        <taxon>Arachnida</taxon>
        <taxon>Acari</taxon>
        <taxon>Parasitiformes</taxon>
        <taxon>Ixodida</taxon>
        <taxon>Ixodoidea</taxon>
        <taxon>Ixodidae</taxon>
        <taxon>Ixodinae</taxon>
        <taxon>Ixodes</taxon>
    </lineage>
</organism>
<gene>
    <name evidence="1" type="ORF">HPB47_001078</name>
</gene>
<reference evidence="1 2" key="1">
    <citation type="journal article" date="2020" name="Cell">
        <title>Large-Scale Comparative Analyses of Tick Genomes Elucidate Their Genetic Diversity and Vector Capacities.</title>
        <authorList>
            <consortium name="Tick Genome and Microbiome Consortium (TIGMIC)"/>
            <person name="Jia N."/>
            <person name="Wang J."/>
            <person name="Shi W."/>
            <person name="Du L."/>
            <person name="Sun Y."/>
            <person name="Zhan W."/>
            <person name="Jiang J.F."/>
            <person name="Wang Q."/>
            <person name="Zhang B."/>
            <person name="Ji P."/>
            <person name="Bell-Sakyi L."/>
            <person name="Cui X.M."/>
            <person name="Yuan T.T."/>
            <person name="Jiang B.G."/>
            <person name="Yang W.F."/>
            <person name="Lam T.T."/>
            <person name="Chang Q.C."/>
            <person name="Ding S.J."/>
            <person name="Wang X.J."/>
            <person name="Zhu J.G."/>
            <person name="Ruan X.D."/>
            <person name="Zhao L."/>
            <person name="Wei J.T."/>
            <person name="Ye R.Z."/>
            <person name="Que T.C."/>
            <person name="Du C.H."/>
            <person name="Zhou Y.H."/>
            <person name="Cheng J.X."/>
            <person name="Dai P.F."/>
            <person name="Guo W.B."/>
            <person name="Han X.H."/>
            <person name="Huang E.J."/>
            <person name="Li L.F."/>
            <person name="Wei W."/>
            <person name="Gao Y.C."/>
            <person name="Liu J.Z."/>
            <person name="Shao H.Z."/>
            <person name="Wang X."/>
            <person name="Wang C.C."/>
            <person name="Yang T.C."/>
            <person name="Huo Q.B."/>
            <person name="Li W."/>
            <person name="Chen H.Y."/>
            <person name="Chen S.E."/>
            <person name="Zhou L.G."/>
            <person name="Ni X.B."/>
            <person name="Tian J.H."/>
            <person name="Sheng Y."/>
            <person name="Liu T."/>
            <person name="Pan Y.S."/>
            <person name="Xia L.Y."/>
            <person name="Li J."/>
            <person name="Zhao F."/>
            <person name="Cao W.C."/>
        </authorList>
    </citation>
    <scope>NUCLEOTIDE SEQUENCE [LARGE SCALE GENOMIC DNA]</scope>
    <source>
        <strain evidence="1">Iper-2018</strain>
    </source>
</reference>
<name>A0AC60PRP9_IXOPE</name>
<protein>
    <submittedName>
        <fullName evidence="1">Uncharacterized protein</fullName>
    </submittedName>
</protein>
<dbReference type="EMBL" id="JABSTQ010010142">
    <property type="protein sequence ID" value="KAG0423141.1"/>
    <property type="molecule type" value="Genomic_DNA"/>
</dbReference>
<sequence length="121" mass="13050">MAPPAFAVVCGAEIRVSSFLGPPCCHVFGFLYQHVCGKDAILRAASSGKATKKKNLKTTPYEKLEEALSTWFMDMGAKNVTISGKAVRGCARGNCSCLQRAHRLREVCASAFDEALAVEDH</sequence>
<comment type="caution">
    <text evidence="1">The sequence shown here is derived from an EMBL/GenBank/DDBJ whole genome shotgun (WGS) entry which is preliminary data.</text>
</comment>
<accession>A0AC60PRP9</accession>
<evidence type="ECO:0000313" key="1">
    <source>
        <dbReference type="EMBL" id="KAG0423141.1"/>
    </source>
</evidence>
<evidence type="ECO:0000313" key="2">
    <source>
        <dbReference type="Proteomes" id="UP000805193"/>
    </source>
</evidence>
<keyword evidence="2" id="KW-1185">Reference proteome</keyword>
<dbReference type="Proteomes" id="UP000805193">
    <property type="component" value="Unassembled WGS sequence"/>
</dbReference>
<proteinExistence type="predicted"/>